<dbReference type="Gene3D" id="3.90.180.10">
    <property type="entry name" value="Medium-chain alcohol dehydrogenases, catalytic domain"/>
    <property type="match status" value="1"/>
</dbReference>
<dbReference type="Gene3D" id="3.40.366.10">
    <property type="entry name" value="Malonyl-Coenzyme A Acyl Carrier Protein, domain 2"/>
    <property type="match status" value="1"/>
</dbReference>
<evidence type="ECO:0000256" key="1">
    <source>
        <dbReference type="ARBA" id="ARBA00022450"/>
    </source>
</evidence>
<dbReference type="GO" id="GO:0008168">
    <property type="term" value="F:methyltransferase activity"/>
    <property type="evidence" value="ECO:0007669"/>
    <property type="project" value="UniProtKB-KW"/>
</dbReference>
<dbReference type="Pfam" id="PF21089">
    <property type="entry name" value="PKS_DH_N"/>
    <property type="match status" value="1"/>
</dbReference>
<dbReference type="PROSITE" id="PS52019">
    <property type="entry name" value="PKS_MFAS_DH"/>
    <property type="match status" value="1"/>
</dbReference>
<dbReference type="Gene3D" id="3.30.70.3290">
    <property type="match status" value="1"/>
</dbReference>
<dbReference type="Pfam" id="PF23114">
    <property type="entry name" value="NAD-bd_HRPKS_sdrA"/>
    <property type="match status" value="1"/>
</dbReference>
<dbReference type="Gene3D" id="3.40.50.720">
    <property type="entry name" value="NAD(P)-binding Rossmann-like Domain"/>
    <property type="match status" value="2"/>
</dbReference>
<dbReference type="GO" id="GO:1901336">
    <property type="term" value="P:lactone biosynthetic process"/>
    <property type="evidence" value="ECO:0007669"/>
    <property type="project" value="UniProtKB-ARBA"/>
</dbReference>
<gene>
    <name evidence="9" type="ORF">CNMCM6805_009620</name>
</gene>
<dbReference type="EMBL" id="JAAAPX010000085">
    <property type="protein sequence ID" value="KAF4232812.1"/>
    <property type="molecule type" value="Genomic_DNA"/>
</dbReference>
<dbReference type="SUPFAM" id="SSF51735">
    <property type="entry name" value="NAD(P)-binding Rossmann-fold domains"/>
    <property type="match status" value="2"/>
</dbReference>
<evidence type="ECO:0000256" key="3">
    <source>
        <dbReference type="ARBA" id="ARBA00022603"/>
    </source>
</evidence>
<dbReference type="Gene3D" id="3.40.47.10">
    <property type="match status" value="1"/>
</dbReference>
<proteinExistence type="predicted"/>
<dbReference type="Gene3D" id="3.40.50.150">
    <property type="entry name" value="Vaccinia Virus protein VP39"/>
    <property type="match status" value="1"/>
</dbReference>
<dbReference type="Pfam" id="PF00698">
    <property type="entry name" value="Acyl_transf_1"/>
    <property type="match status" value="1"/>
</dbReference>
<reference evidence="9" key="2">
    <citation type="submission" date="2020-04" db="EMBL/GenBank/DDBJ databases">
        <authorList>
            <person name="Santos R.A.C."/>
            <person name="Steenwyk J.L."/>
            <person name="Rivero-Menendez O."/>
            <person name="Mead M.E."/>
            <person name="Silva L.P."/>
            <person name="Bastos R.W."/>
            <person name="Alastruey-Izquierdo A."/>
            <person name="Goldman G.H."/>
            <person name="Rokas A."/>
        </authorList>
    </citation>
    <scope>NUCLEOTIDE SEQUENCE</scope>
    <source>
        <strain evidence="9">CNM-CM6805</strain>
    </source>
</reference>
<dbReference type="InterPro" id="IPR029063">
    <property type="entry name" value="SAM-dependent_MTases_sf"/>
</dbReference>
<dbReference type="SMART" id="SM00827">
    <property type="entry name" value="PKS_AT"/>
    <property type="match status" value="1"/>
</dbReference>
<dbReference type="SMART" id="SM00825">
    <property type="entry name" value="PKS_KS"/>
    <property type="match status" value="1"/>
</dbReference>
<dbReference type="SUPFAM" id="SSF52151">
    <property type="entry name" value="FabD/lysophospholipase-like"/>
    <property type="match status" value="1"/>
</dbReference>
<dbReference type="SUPFAM" id="SSF55048">
    <property type="entry name" value="Probable ACP-binding domain of malonyl-CoA ACP transacylase"/>
    <property type="match status" value="1"/>
</dbReference>
<sequence>MASSTAEAASVKAGAPPPIAIVGMGMRLPGGVRTADDFWDVLIDQKDCSSEVPKTRYNIDAFYDPDKPQSVRTRRGYFLEDDYLEKADTNFLQLIPGFDTSELDPQQRLLFEVIWECMENAGQTGWRGKDIGCYVGVFGEDWHELTAKETQVIPRTHVFANGGFALSNRVSFEFDLKGPSMTIATACSSSLSALHEACQALQTGSCSSAIVAGTNMLLTPSMSVTLSDNMVLSPDGLCKTFDANANGYARGEAVNAVYIKTLDKAIADGDPIRAVIRATSANYDGRTAKIFAPDIAGQERLIRKAYERAQIDSIAETAFVECHGTGTRRGDMVEATAIAQTFHPHGVHIGSVKTNFGHAEGASGLTAVIKAVLALEHRLIPPNMHFRQPNPYIPFQEGRLKVPVEPTPWPENRKERVSVNGFGVGGANAHAILESASSIVSVEPKQEPRRGLAPRLLVCSAHSKTALDARMDAIRSYLALRPQALADVAYTLGVRRDHLSHRSFTIVNSDGEILGGEVQSCHVSDTSLSLSLVFAFSGQGAQWAGMGAELIRTFPSFQRDIQLMDQILQQLQSPPAWSIEDQLRKPPGLSQIDIPEISQTLSAAIQISLVNLLKDWGISPSAVVGHSSGEVIAAYAANAISLRTAIILAYLRGQCVSNAPFSGGMVAVGMGEASVKPYLSEGVVVACENSLESVNLSGDKTRLASVVDRIKADRPETFIRYVPVPVAYHSPDMRPAAALLESQVAPFLEHNESMLPMYSTATGKVISEPAALDAGHWRKNLELPVLFSTAVDGVLAESPELRKIFLEIGSHSVLSGPLRQIFTHKSSDSVYLPTIIKSESETCCLLKTAGQLYLHGHPVNFQALNGKGDVVTNLPAYPWDRKSLNWQESRLSRNWRFRAHPNHELLGSRMLEASDLEPGWRNVLETRNVPWLLDHRVSGEVVFPCAGYIAMIHEAMRQLSNNNECTIQNLSMQVPLILPRSDPIELLTTARHVRVNDRVESEWYEFAIMSYNGTEWIRHAFGRAKSGVNKVDSELRVPQDFPRRVLSDLWYRTLEKVGLNYGPTFRGLQDITADPSRCVAAASIRGRQDGKAVHPTVIDECLQLFTVAACKGRAVHMTRLYVPMFVGEVQLGLGHELMRAEATISNRTAELGNGDVQLMAMEQQDPSIKRVLSMVDVTVAPLDSRMRAVDEADIPLASHAEWRPDIDFLNEQQLPLRYSQSTEAGFALIAKLSALSIIQIHRRIADVTQFSPSLEQYQKFISTQIAEIQRGAFCEVSEAASWLKFSEEALQRQRAALDEELRTIKSQFISSLSKWILESVRAIVDGSLPPSAFPAAIQEQIWQCESLVASMRDLSDWLGLLRHSNPLLRILHIAEGKGVVSPQVLEHLNSETLPFYSKYTYTSTKDISSAVHERLKEFKSVDFKNLDITTDPCQQGFEKGAYDLVIVSNPNVPTPQLQTVLQNIKRLLVPGGRILIHIPNAVLSMMGYIRGLVGNEEVESWGVSPCRNQWVQTLLQAGFDQIQGTHGEHPYCNLTARLPHPIVDHTELIYLLCPSLVHNNAWICNVEAQFERMGYQTQRWTLSADFTNKQRIVSLLDVEKPFFKDISETNWKSFQSLVAASPRILWVMPSVELTCQHPDFAIVMGVSRTARQEQELHFGTVQIEEFHASAAAALVKVTEKFFSQLDCQTGLRDPEYEFALQGGQVYIPRFRWTQLEDRVRREPLPNASVKIDIKAYGSIQSLCWCEDEPQPLGPDDVEVDIKYVGLNFRDIMISMGFLEHKGQLGIEASGIIRRCGKNIAELHPGDRVVVAQPGLFRTRAIVPSSRCVSISPSMSLEEGASLAVVFGTALYCLMDIARLEKGQSVLIHAACGGVGLAAIQVCQMIGAEIYATAGSEAKADYLVHNLGIPRQRIFNSRDGSFLPALMSATQGRGVDVVLNSLAGELLHASWKCVAEFGKMIEIGKRDFLEHGTLDMEAFGGNRAFFGVDLIRLGEKPGLVSRLVAQAMTLYERGRINPVRPLQVVEATDIHGAFRLMQLGHHMGKLVVKMPERPKEVVISKSRLKVALPDDVSYLLVGGLGGVGRALATMMVERGARHFIFLSRSAGKSEQDQAFRCELEAQGCSAVMIQGDVGVLDDVKGAIQRSSRPIGGVLQLSMVLRDHFIPDMAHSDWKEGLSAKVAGTWNLHEALKGYDSRLQFFVVCGSVTGVMGNAGQVNYSSANAFLASFAQYRLRAGLPASVVNLGGVGEVGHLAIQDQKLRDRMYAAHVRLLSEQEVLDAFEIAMLEGQPSSAPANELRDDILRVRNDVIVGMSSTKSLADPSVRPLWGRDARFSVYANLDISKRPLSKNLDAVEGLQQALAALKNPDRLRDPALPKRIVREVVRSIQEYSNFARGRDYAQVAALPIDSLMTVEFRNWSRRYLNMNLPLTAIAKAGTVEGFADLIVDSFRSKYLEQ</sequence>
<feature type="active site" description="Proton donor; for dehydratase activity" evidence="6">
    <location>
        <position position="1099"/>
    </location>
</feature>
<evidence type="ECO:0000259" key="8">
    <source>
        <dbReference type="PROSITE" id="PS52019"/>
    </source>
</evidence>
<dbReference type="InterPro" id="IPR049900">
    <property type="entry name" value="PKS_mFAS_DH"/>
</dbReference>
<keyword evidence="1" id="KW-0596">Phosphopantetheine</keyword>
<dbReference type="InterPro" id="IPR016035">
    <property type="entry name" value="Acyl_Trfase/lysoPLipase"/>
</dbReference>
<evidence type="ECO:0000313" key="9">
    <source>
        <dbReference type="EMBL" id="KAF4232812.1"/>
    </source>
</evidence>
<dbReference type="InterPro" id="IPR049551">
    <property type="entry name" value="PKS_DH_C"/>
</dbReference>
<dbReference type="InterPro" id="IPR018201">
    <property type="entry name" value="Ketoacyl_synth_AS"/>
</dbReference>
<feature type="domain" description="PKS/mFAS DH" evidence="8">
    <location>
        <begin position="903"/>
        <end position="1188"/>
    </location>
</feature>
<protein>
    <recommendedName>
        <fullName evidence="11">Polyketide synthase</fullName>
    </recommendedName>
</protein>
<evidence type="ECO:0000256" key="6">
    <source>
        <dbReference type="PROSITE-ProRule" id="PRU01363"/>
    </source>
</evidence>
<dbReference type="CDD" id="cd05195">
    <property type="entry name" value="enoyl_red"/>
    <property type="match status" value="1"/>
</dbReference>
<dbReference type="PROSITE" id="PS00606">
    <property type="entry name" value="KS3_1"/>
    <property type="match status" value="1"/>
</dbReference>
<feature type="region of interest" description="C-terminal hotdog fold" evidence="6">
    <location>
        <begin position="1042"/>
        <end position="1188"/>
    </location>
</feature>
<dbReference type="GO" id="GO:0016491">
    <property type="term" value="F:oxidoreductase activity"/>
    <property type="evidence" value="ECO:0007669"/>
    <property type="project" value="InterPro"/>
</dbReference>
<dbReference type="SMART" id="SM00822">
    <property type="entry name" value="PKS_KR"/>
    <property type="match status" value="1"/>
</dbReference>
<dbReference type="Pfam" id="PF02801">
    <property type="entry name" value="Ketoacyl-synt_C"/>
    <property type="match status" value="1"/>
</dbReference>
<dbReference type="InterPro" id="IPR042104">
    <property type="entry name" value="PKS_dehydratase_sf"/>
</dbReference>
<dbReference type="InterPro" id="IPR036736">
    <property type="entry name" value="ACP-like_sf"/>
</dbReference>
<dbReference type="InterPro" id="IPR011032">
    <property type="entry name" value="GroES-like_sf"/>
</dbReference>
<accession>A0A8H4H0T7</accession>
<dbReference type="Pfam" id="PF16197">
    <property type="entry name" value="KAsynt_C_assoc"/>
    <property type="match status" value="1"/>
</dbReference>
<keyword evidence="5" id="KW-0511">Multifunctional enzyme</keyword>
<dbReference type="InterPro" id="IPR056501">
    <property type="entry name" value="NAD-bd_HRPKS_sdrA"/>
</dbReference>
<dbReference type="SUPFAM" id="SSF53335">
    <property type="entry name" value="S-adenosyl-L-methionine-dependent methyltransferases"/>
    <property type="match status" value="1"/>
</dbReference>
<dbReference type="SMART" id="SM00826">
    <property type="entry name" value="PKS_DH"/>
    <property type="match status" value="1"/>
</dbReference>
<dbReference type="GO" id="GO:0006633">
    <property type="term" value="P:fatty acid biosynthetic process"/>
    <property type="evidence" value="ECO:0007669"/>
    <property type="project" value="InterPro"/>
</dbReference>
<dbReference type="CDD" id="cd00833">
    <property type="entry name" value="PKS"/>
    <property type="match status" value="1"/>
</dbReference>
<dbReference type="InterPro" id="IPR057326">
    <property type="entry name" value="KR_dom"/>
</dbReference>
<dbReference type="GO" id="GO:0004315">
    <property type="term" value="F:3-oxoacyl-[acyl-carrier-protein] synthase activity"/>
    <property type="evidence" value="ECO:0007669"/>
    <property type="project" value="InterPro"/>
</dbReference>
<comment type="caution">
    <text evidence="9">The sequence shown here is derived from an EMBL/GenBank/DDBJ whole genome shotgun (WGS) entry which is preliminary data.</text>
</comment>
<dbReference type="InterPro" id="IPR016039">
    <property type="entry name" value="Thiolase-like"/>
</dbReference>
<dbReference type="InterPro" id="IPR049552">
    <property type="entry name" value="PKS_DH_N"/>
</dbReference>
<evidence type="ECO:0000256" key="2">
    <source>
        <dbReference type="ARBA" id="ARBA00022553"/>
    </source>
</evidence>
<dbReference type="SUPFAM" id="SSF50129">
    <property type="entry name" value="GroES-like"/>
    <property type="match status" value="1"/>
</dbReference>
<dbReference type="InterPro" id="IPR001227">
    <property type="entry name" value="Ac_transferase_dom_sf"/>
</dbReference>
<dbReference type="CDD" id="cd05274">
    <property type="entry name" value="KR_FAS_SDR_x"/>
    <property type="match status" value="1"/>
</dbReference>
<dbReference type="InterPro" id="IPR013968">
    <property type="entry name" value="PKS_KR"/>
</dbReference>
<dbReference type="InterPro" id="IPR050091">
    <property type="entry name" value="PKS_NRPS_Biosynth_Enz"/>
</dbReference>
<dbReference type="PROSITE" id="PS52004">
    <property type="entry name" value="KS3_2"/>
    <property type="match status" value="1"/>
</dbReference>
<dbReference type="PANTHER" id="PTHR43775">
    <property type="entry name" value="FATTY ACID SYNTHASE"/>
    <property type="match status" value="1"/>
</dbReference>
<dbReference type="GO" id="GO:0032259">
    <property type="term" value="P:methylation"/>
    <property type="evidence" value="ECO:0007669"/>
    <property type="project" value="UniProtKB-KW"/>
</dbReference>
<dbReference type="InterPro" id="IPR014043">
    <property type="entry name" value="Acyl_transferase_dom"/>
</dbReference>
<dbReference type="InterPro" id="IPR020841">
    <property type="entry name" value="PKS_Beta-ketoAc_synthase_dom"/>
</dbReference>
<feature type="active site" description="Proton acceptor; for dehydratase activity" evidence="6">
    <location>
        <position position="935"/>
    </location>
</feature>
<keyword evidence="2" id="KW-0597">Phosphoprotein</keyword>
<keyword evidence="10" id="KW-1185">Reference proteome</keyword>
<dbReference type="InterPro" id="IPR014031">
    <property type="entry name" value="Ketoacyl_synth_C"/>
</dbReference>
<dbReference type="SUPFAM" id="SSF47336">
    <property type="entry name" value="ACP-like"/>
    <property type="match status" value="1"/>
</dbReference>
<evidence type="ECO:0000313" key="10">
    <source>
        <dbReference type="Proteomes" id="UP000653565"/>
    </source>
</evidence>
<dbReference type="SUPFAM" id="SSF53901">
    <property type="entry name" value="Thiolase-like"/>
    <property type="match status" value="1"/>
</dbReference>
<dbReference type="FunFam" id="3.40.50.720:FF:000209">
    <property type="entry name" value="Polyketide synthase Pks12"/>
    <property type="match status" value="1"/>
</dbReference>
<feature type="domain" description="Ketosynthase family 3 (KS3)" evidence="7">
    <location>
        <begin position="16"/>
        <end position="435"/>
    </location>
</feature>
<dbReference type="Pfam" id="PF14765">
    <property type="entry name" value="PS-DH"/>
    <property type="match status" value="1"/>
</dbReference>
<dbReference type="InterPro" id="IPR014030">
    <property type="entry name" value="Ketoacyl_synth_N"/>
</dbReference>
<name>A0A8H4H0T7_9EURO</name>
<evidence type="ECO:0008006" key="11">
    <source>
        <dbReference type="Google" id="ProtNLM"/>
    </source>
</evidence>
<dbReference type="SMART" id="SM00829">
    <property type="entry name" value="PKS_ER"/>
    <property type="match status" value="1"/>
</dbReference>
<evidence type="ECO:0000259" key="7">
    <source>
        <dbReference type="PROSITE" id="PS52004"/>
    </source>
</evidence>
<evidence type="ECO:0000256" key="5">
    <source>
        <dbReference type="ARBA" id="ARBA00023268"/>
    </source>
</evidence>
<keyword evidence="4" id="KW-0808">Transferase</keyword>
<reference evidence="9" key="1">
    <citation type="journal article" date="2020" name="bioRxiv">
        <title>Genomic and phenotypic heterogeneity of clinical isolates of the human pathogens Aspergillus fumigatus, Aspergillus lentulus and Aspergillus fumigatiaffinis.</title>
        <authorList>
            <person name="dos Santos R.A.C."/>
            <person name="Steenwyk J.L."/>
            <person name="Rivero-Menendez O."/>
            <person name="Mead M.E."/>
            <person name="Silva L.P."/>
            <person name="Bastos R.W."/>
            <person name="Alastruey-Izquierdo A."/>
            <person name="Goldman G.H."/>
            <person name="Rokas A."/>
        </authorList>
    </citation>
    <scope>NUCLEOTIDE SEQUENCE</scope>
    <source>
        <strain evidence="9">CNM-CM6805</strain>
    </source>
</reference>
<dbReference type="GO" id="GO:0004312">
    <property type="term" value="F:fatty acid synthase activity"/>
    <property type="evidence" value="ECO:0007669"/>
    <property type="project" value="TreeGrafter"/>
</dbReference>
<evidence type="ECO:0000256" key="4">
    <source>
        <dbReference type="ARBA" id="ARBA00022679"/>
    </source>
</evidence>
<dbReference type="Gene3D" id="3.10.129.110">
    <property type="entry name" value="Polyketide synthase dehydratase"/>
    <property type="match status" value="1"/>
</dbReference>
<dbReference type="InterPro" id="IPR020843">
    <property type="entry name" value="ER"/>
</dbReference>
<dbReference type="InterPro" id="IPR016036">
    <property type="entry name" value="Malonyl_transacylase_ACP-bd"/>
</dbReference>
<dbReference type="GO" id="GO:0044550">
    <property type="term" value="P:secondary metabolite biosynthetic process"/>
    <property type="evidence" value="ECO:0007669"/>
    <property type="project" value="TreeGrafter"/>
</dbReference>
<dbReference type="InterPro" id="IPR036291">
    <property type="entry name" value="NAD(P)-bd_dom_sf"/>
</dbReference>
<dbReference type="Proteomes" id="UP000653565">
    <property type="component" value="Unassembled WGS sequence"/>
</dbReference>
<dbReference type="CDD" id="cd02440">
    <property type="entry name" value="AdoMet_MTases"/>
    <property type="match status" value="1"/>
</dbReference>
<dbReference type="Pfam" id="PF00109">
    <property type="entry name" value="ketoacyl-synt"/>
    <property type="match status" value="1"/>
</dbReference>
<dbReference type="Pfam" id="PF08659">
    <property type="entry name" value="KR"/>
    <property type="match status" value="1"/>
</dbReference>
<dbReference type="InterPro" id="IPR020807">
    <property type="entry name" value="PKS_DH"/>
</dbReference>
<dbReference type="PANTHER" id="PTHR43775:SF49">
    <property type="entry name" value="SYNTHASE, PUTATIVE (JCVI)-RELATED"/>
    <property type="match status" value="1"/>
</dbReference>
<dbReference type="Pfam" id="PF08240">
    <property type="entry name" value="ADH_N"/>
    <property type="match status" value="1"/>
</dbReference>
<dbReference type="Pfam" id="PF13602">
    <property type="entry name" value="ADH_zinc_N_2"/>
    <property type="match status" value="1"/>
</dbReference>
<feature type="region of interest" description="N-terminal hotdog fold" evidence="6">
    <location>
        <begin position="903"/>
        <end position="1031"/>
    </location>
</feature>
<dbReference type="InterPro" id="IPR032821">
    <property type="entry name" value="PKS_assoc"/>
</dbReference>
<organism evidence="9 10">
    <name type="scientific">Aspergillus fumigatiaffinis</name>
    <dbReference type="NCBI Taxonomy" id="340414"/>
    <lineage>
        <taxon>Eukaryota</taxon>
        <taxon>Fungi</taxon>
        <taxon>Dikarya</taxon>
        <taxon>Ascomycota</taxon>
        <taxon>Pezizomycotina</taxon>
        <taxon>Eurotiomycetes</taxon>
        <taxon>Eurotiomycetidae</taxon>
        <taxon>Eurotiales</taxon>
        <taxon>Aspergillaceae</taxon>
        <taxon>Aspergillus</taxon>
        <taxon>Aspergillus subgen. Fumigati</taxon>
    </lineage>
</organism>
<dbReference type="InterPro" id="IPR013154">
    <property type="entry name" value="ADH-like_N"/>
</dbReference>
<keyword evidence="3" id="KW-0489">Methyltransferase</keyword>